<keyword evidence="5" id="KW-1185">Reference proteome</keyword>
<dbReference type="PANTHER" id="PTHR43849">
    <property type="entry name" value="BLL3936 PROTEIN"/>
    <property type="match status" value="1"/>
</dbReference>
<dbReference type="PANTHER" id="PTHR43849:SF2">
    <property type="entry name" value="BLL3936 PROTEIN"/>
    <property type="match status" value="1"/>
</dbReference>
<keyword evidence="1" id="KW-1003">Cell membrane</keyword>
<feature type="transmembrane region" description="Helical" evidence="2">
    <location>
        <begin position="416"/>
        <end position="435"/>
    </location>
</feature>
<dbReference type="InterPro" id="IPR011853">
    <property type="entry name" value="TRAP_DctM-Dct_fused"/>
</dbReference>
<proteinExistence type="predicted"/>
<feature type="transmembrane region" description="Helical" evidence="2">
    <location>
        <begin position="258"/>
        <end position="283"/>
    </location>
</feature>
<evidence type="ECO:0000256" key="1">
    <source>
        <dbReference type="RuleBase" id="RU369079"/>
    </source>
</evidence>
<feature type="transmembrane region" description="Helical" evidence="2">
    <location>
        <begin position="602"/>
        <end position="630"/>
    </location>
</feature>
<feature type="transmembrane region" description="Helical" evidence="2">
    <location>
        <begin position="181"/>
        <end position="202"/>
    </location>
</feature>
<keyword evidence="4" id="KW-0614">Plasmid</keyword>
<geneLocation type="plasmid" evidence="4 5">
    <name>pDSM109990_e</name>
</geneLocation>
<keyword evidence="2" id="KW-0472">Membrane</keyword>
<feature type="transmembrane region" description="Helical" evidence="2">
    <location>
        <begin position="477"/>
        <end position="496"/>
    </location>
</feature>
<gene>
    <name evidence="4" type="primary">siaM</name>
    <name evidence="4" type="ORF">DSM109990_04099</name>
</gene>
<feature type="transmembrane region" description="Helical" evidence="2">
    <location>
        <begin position="364"/>
        <end position="384"/>
    </location>
</feature>
<keyword evidence="2" id="KW-0812">Transmembrane</keyword>
<evidence type="ECO:0000313" key="5">
    <source>
        <dbReference type="Proteomes" id="UP000831019"/>
    </source>
</evidence>
<dbReference type="RefSeq" id="WP_243264012.1">
    <property type="nucleotide sequence ID" value="NZ_CP085149.1"/>
</dbReference>
<reference evidence="5" key="1">
    <citation type="journal article" date="2022" name="Microorganisms">
        <title>Beyond the ABCs#Discovery of Three New Plasmid Types in Rhodobacterales (RepQ, RepY, RepW).</title>
        <authorList>
            <person name="Freese H.M."/>
            <person name="Ringel V."/>
            <person name="Overmann J."/>
            <person name="Petersen J."/>
        </authorList>
    </citation>
    <scope>NUCLEOTIDE SEQUENCE [LARGE SCALE GENOMIC DNA]</scope>
    <source>
        <strain evidence="5">DSM 109990</strain>
        <plasmid evidence="5">pDSM109990_e</plasmid>
    </source>
</reference>
<feature type="transmembrane region" description="Helical" evidence="2">
    <location>
        <begin position="123"/>
        <end position="140"/>
    </location>
</feature>
<comment type="function">
    <text evidence="1">Part of the tripartite ATP-independent periplasmic (TRAP) transport system.</text>
</comment>
<evidence type="ECO:0000313" key="4">
    <source>
        <dbReference type="EMBL" id="UOA17200.1"/>
    </source>
</evidence>
<feature type="transmembrane region" description="Helical" evidence="2">
    <location>
        <begin position="12"/>
        <end position="34"/>
    </location>
</feature>
<organism evidence="4 5">
    <name type="scientific">Sulfitobacter dubius</name>
    <dbReference type="NCBI Taxonomy" id="218673"/>
    <lineage>
        <taxon>Bacteria</taxon>
        <taxon>Pseudomonadati</taxon>
        <taxon>Pseudomonadota</taxon>
        <taxon>Alphaproteobacteria</taxon>
        <taxon>Rhodobacterales</taxon>
        <taxon>Roseobacteraceae</taxon>
        <taxon>Sulfitobacter</taxon>
    </lineage>
</organism>
<feature type="transmembrane region" description="Helical" evidence="2">
    <location>
        <begin position="503"/>
        <end position="529"/>
    </location>
</feature>
<sequence>MEDRVHSTKQGPFSIVTAIILIGYALFEILTSFFGMLEPLIQRSLFLGLGLGSVFLVGFVESGQNGWRRWYLLPLAAIGFYVGFHITWHNERISNFMIDITATDKVLGLLAIALVLDAARRSIGIFLPALAILGLAYYYFGNAWISGPWQPPRVSLITMIETYYASTETIFGYMIDLGTRVIAIFIILGALMLSTGATDIFVKLATRIAGRSYGGQAKICTASSALFGTVTGSAVANVMAMGQVTIPTMRRAGYSGGYAAAVEAVASAGGQIMPPIMGAGAFIMAEILGIPYSQVVVAAIFPAFFFFMTVWLSVGFYARRRNIAPLTKEELPAWSEIFDPYTSLPLYLPLGAMIALLSMNYTPTFAGAIAVGLLLVSQLALRIIKVFSEGQPKELGQSLMELLRQVLTGLYNGGRAVAMIAVLLACAAIVVKVLLTTGIGVKVAGIILSVSMGSLIAVLVLTAILAILLGMDVPTTASYILASAVAAPILVGLGIVDLHAHLFIFYFAIMSAITPPVCASVFAAASIANVNFWRVASHAVIMAVGLYLIPFMFIFRPGVLMEGTTFDIATDVVITGIAILAITAASSGFLTRTLNPVMRVALYIGAALLFVTTGWSDVVGFSIIGAVAVWGHFTRSPPAPLNVANAGKQVFRDNS</sequence>
<protein>
    <submittedName>
        <fullName evidence="4">Sialic acid TRAP transporter large permease protein SiaM</fullName>
    </submittedName>
</protein>
<feature type="transmembrane region" description="Helical" evidence="2">
    <location>
        <begin position="295"/>
        <end position="318"/>
    </location>
</feature>
<name>A0ABY3ZRG3_9RHOB</name>
<dbReference type="Proteomes" id="UP000831019">
    <property type="component" value="Plasmid pDSM109990_e"/>
</dbReference>
<feature type="transmembrane region" description="Helical" evidence="2">
    <location>
        <begin position="40"/>
        <end position="59"/>
    </location>
</feature>
<feature type="transmembrane region" description="Helical" evidence="2">
    <location>
        <begin position="568"/>
        <end position="590"/>
    </location>
</feature>
<comment type="subcellular location">
    <subcellularLocation>
        <location evidence="1">Cell inner membrane</location>
        <topology evidence="1">Multi-pass membrane protein</topology>
    </subcellularLocation>
</comment>
<dbReference type="NCBIfam" id="TIGR02123">
    <property type="entry name" value="TRAP_fused"/>
    <property type="match status" value="1"/>
</dbReference>
<keyword evidence="2" id="KW-1133">Transmembrane helix</keyword>
<dbReference type="InterPro" id="IPR010656">
    <property type="entry name" value="DctM"/>
</dbReference>
<accession>A0ABY3ZRG3</accession>
<feature type="transmembrane region" description="Helical" evidence="2">
    <location>
        <begin position="96"/>
        <end position="116"/>
    </location>
</feature>
<feature type="domain" description="TRAP C4-dicarboxylate transport system permease DctM subunit" evidence="3">
    <location>
        <begin position="111"/>
        <end position="560"/>
    </location>
</feature>
<feature type="transmembrane region" description="Helical" evidence="2">
    <location>
        <begin position="71"/>
        <end position="90"/>
    </location>
</feature>
<keyword evidence="1" id="KW-0997">Cell inner membrane</keyword>
<feature type="transmembrane region" description="Helical" evidence="2">
    <location>
        <begin position="223"/>
        <end position="246"/>
    </location>
</feature>
<dbReference type="EMBL" id="CP085149">
    <property type="protein sequence ID" value="UOA17200.1"/>
    <property type="molecule type" value="Genomic_DNA"/>
</dbReference>
<evidence type="ECO:0000256" key="2">
    <source>
        <dbReference type="SAM" id="Phobius"/>
    </source>
</evidence>
<dbReference type="Pfam" id="PF06808">
    <property type="entry name" value="DctM"/>
    <property type="match status" value="1"/>
</dbReference>
<feature type="transmembrane region" description="Helical" evidence="2">
    <location>
        <begin position="447"/>
        <end position="471"/>
    </location>
</feature>
<keyword evidence="1" id="KW-0813">Transport</keyword>
<feature type="transmembrane region" description="Helical" evidence="2">
    <location>
        <begin position="535"/>
        <end position="556"/>
    </location>
</feature>
<evidence type="ECO:0000259" key="3">
    <source>
        <dbReference type="Pfam" id="PF06808"/>
    </source>
</evidence>